<feature type="signal peptide" evidence="2">
    <location>
        <begin position="1"/>
        <end position="22"/>
    </location>
</feature>
<feature type="transmembrane region" description="Helical" evidence="1">
    <location>
        <begin position="254"/>
        <end position="274"/>
    </location>
</feature>
<evidence type="ECO:0000259" key="3">
    <source>
        <dbReference type="Pfam" id="PF07863"/>
    </source>
</evidence>
<dbReference type="EMBL" id="CP042435">
    <property type="protein sequence ID" value="QEC69276.1"/>
    <property type="molecule type" value="Genomic_DNA"/>
</dbReference>
<organism evidence="4 5">
    <name type="scientific">Panacibacter ginsenosidivorans</name>
    <dbReference type="NCBI Taxonomy" id="1813871"/>
    <lineage>
        <taxon>Bacteria</taxon>
        <taxon>Pseudomonadati</taxon>
        <taxon>Bacteroidota</taxon>
        <taxon>Chitinophagia</taxon>
        <taxon>Chitinophagales</taxon>
        <taxon>Chitinophagaceae</taxon>
        <taxon>Panacibacter</taxon>
    </lineage>
</organism>
<evidence type="ECO:0000313" key="5">
    <source>
        <dbReference type="Proteomes" id="UP000321533"/>
    </source>
</evidence>
<dbReference type="InterPro" id="IPR012424">
    <property type="entry name" value="Conjugative_transposon_TraJ_C"/>
</dbReference>
<feature type="chain" id="PRO_5023005257" evidence="2">
    <location>
        <begin position="23"/>
        <end position="374"/>
    </location>
</feature>
<feature type="transmembrane region" description="Helical" evidence="1">
    <location>
        <begin position="91"/>
        <end position="112"/>
    </location>
</feature>
<evidence type="ECO:0000256" key="1">
    <source>
        <dbReference type="SAM" id="Phobius"/>
    </source>
</evidence>
<sequence length="374" mass="40931">MKMCVKAISTIAVICMPVLLFAQDDGAVADGIHSMQSVLDNIYDEMIPLCENLIDVGRGIAGFAALWYIASRVWRSLANAEPIDFYPLLRPFAICIAIGFFSGVIGLIRGVMEPTVSGTNAMLEDSQKAVATLLQQKEEAVKQTEYWQMYVGETGSGDYDKWYKYTYPGETVDDESWTDVIGNDIKFALAKASYNFRNAIKQWMADVLDILYEAAALCVNTIRTFILVILSILGPLVFGLSVFDGFQHTLTSWLARYINIFLWLPVANILGTVLSKIQENMLQIDIDQVQATGDTFFSSTDAGYLIFMVIGIVSYFTVPTVANWIVQAGGHNALLVKTTNMSSSAAGDAVSMTGAAGTQFLRDLGNDMGKVGGK</sequence>
<dbReference type="InterPro" id="IPR022393">
    <property type="entry name" value="Conjugative_transposon_TraJ"/>
</dbReference>
<dbReference type="Pfam" id="PF07863">
    <property type="entry name" value="CtnDOT_TraJ"/>
    <property type="match status" value="1"/>
</dbReference>
<feature type="transmembrane region" description="Helical" evidence="1">
    <location>
        <begin position="304"/>
        <end position="326"/>
    </location>
</feature>
<dbReference type="Proteomes" id="UP000321533">
    <property type="component" value="Chromosome"/>
</dbReference>
<proteinExistence type="predicted"/>
<dbReference type="RefSeq" id="WP_147192153.1">
    <property type="nucleotide sequence ID" value="NZ_CP042435.1"/>
</dbReference>
<keyword evidence="5" id="KW-1185">Reference proteome</keyword>
<dbReference type="NCBIfam" id="TIGR03782">
    <property type="entry name" value="Bac_Flav_CT_J"/>
    <property type="match status" value="1"/>
</dbReference>
<keyword evidence="1" id="KW-0812">Transmembrane</keyword>
<name>A0A5B8VFG7_9BACT</name>
<feature type="transmembrane region" description="Helical" evidence="1">
    <location>
        <begin position="222"/>
        <end position="242"/>
    </location>
</feature>
<feature type="domain" description="Conjugative transposon TraJ C-terminal" evidence="3">
    <location>
        <begin position="32"/>
        <end position="371"/>
    </location>
</feature>
<protein>
    <submittedName>
        <fullName evidence="4">Conjugative transposon protein TraJ</fullName>
    </submittedName>
</protein>
<evidence type="ECO:0000256" key="2">
    <source>
        <dbReference type="SAM" id="SignalP"/>
    </source>
</evidence>
<keyword evidence="1" id="KW-1133">Transmembrane helix</keyword>
<keyword evidence="1" id="KW-0472">Membrane</keyword>
<dbReference type="KEGG" id="pgin:FRZ67_18895"/>
<accession>A0A5B8VFG7</accession>
<gene>
    <name evidence="4" type="primary">traJ</name>
    <name evidence="4" type="ORF">FRZ67_18895</name>
</gene>
<reference evidence="4 5" key="1">
    <citation type="journal article" date="2016" name="Int. J. Syst. Evol. Microbiol.">
        <title>Panacibacter ginsenosidivorans gen. nov., sp. nov., with ginsenoside converting activity isolated from soil of a ginseng field.</title>
        <authorList>
            <person name="Siddiqi M.Z."/>
            <person name="Muhammad Shafi S."/>
            <person name="Choi K.D."/>
            <person name="Im W.T."/>
        </authorList>
    </citation>
    <scope>NUCLEOTIDE SEQUENCE [LARGE SCALE GENOMIC DNA]</scope>
    <source>
        <strain evidence="4 5">Gsoil1550</strain>
    </source>
</reference>
<dbReference type="AlphaFoldDB" id="A0A5B8VFG7"/>
<keyword evidence="2" id="KW-0732">Signal</keyword>
<dbReference type="OrthoDB" id="1147144at2"/>
<evidence type="ECO:0000313" key="4">
    <source>
        <dbReference type="EMBL" id="QEC69276.1"/>
    </source>
</evidence>